<dbReference type="Pfam" id="PF00406">
    <property type="entry name" value="ADK"/>
    <property type="match status" value="1"/>
</dbReference>
<keyword evidence="1 5" id="KW-0808">Transferase</keyword>
<proteinExistence type="inferred from homology"/>
<dbReference type="Proteomes" id="UP000176714">
    <property type="component" value="Unassembled WGS sequence"/>
</dbReference>
<name>A0A1F6ESV4_9BACT</name>
<comment type="catalytic activity">
    <reaction evidence="5 7">
        <text>AMP + ATP = 2 ADP</text>
        <dbReference type="Rhea" id="RHEA:12973"/>
        <dbReference type="ChEBI" id="CHEBI:30616"/>
        <dbReference type="ChEBI" id="CHEBI:456215"/>
        <dbReference type="ChEBI" id="CHEBI:456216"/>
        <dbReference type="EC" id="2.7.4.3"/>
    </reaction>
</comment>
<keyword evidence="5" id="KW-0963">Cytoplasm</keyword>
<dbReference type="CDD" id="cd01428">
    <property type="entry name" value="ADK"/>
    <property type="match status" value="1"/>
</dbReference>
<keyword evidence="2 5" id="KW-0545">Nucleotide biosynthesis</keyword>
<dbReference type="GO" id="GO:0005524">
    <property type="term" value="F:ATP binding"/>
    <property type="evidence" value="ECO:0007669"/>
    <property type="project" value="UniProtKB-UniRule"/>
</dbReference>
<feature type="binding site" evidence="5">
    <location>
        <position position="39"/>
    </location>
    <ligand>
        <name>AMP</name>
        <dbReference type="ChEBI" id="CHEBI:456215"/>
    </ligand>
</feature>
<feature type="region of interest" description="NMP" evidence="5">
    <location>
        <begin position="33"/>
        <end position="62"/>
    </location>
</feature>
<sequence length="187" mass="21204">MDTRTIFFIGKPGCGKGTQAKMLADHTGWPVFGSGAEFRKIAEESTAVGKKVKQEIDAGLLSPPWFAMYLYQKALFSVPEGQSVIFDGFNRKVPEAELIVESLAWLHRPFWVLDLVISDEEATKRIALRKLESDRVDDQFVPERLKEYNKFTKDALQIFRKTGRLIEINGEQTREALAADVRKALNL</sequence>
<comment type="pathway">
    <text evidence="5">Purine metabolism; AMP biosynthesis via salvage pathway; AMP from ADP: step 1/1.</text>
</comment>
<comment type="domain">
    <text evidence="5">Consists of three domains, a large central CORE domain and two small peripheral domains, NMPbind and LID, which undergo movements during catalysis. The LID domain closes over the site of phosphoryl transfer upon ATP binding. Assembling and dissambling the active center during each catalytic cycle provides an effective means to prevent ATP hydrolysis.</text>
</comment>
<comment type="function">
    <text evidence="5">Catalyzes the reversible transfer of the terminal phosphate group between ATP and AMP. Plays an important role in cellular energy homeostasis and in adenine nucleotide metabolism.</text>
</comment>
<reference evidence="8 9" key="1">
    <citation type="journal article" date="2016" name="Nat. Commun.">
        <title>Thousands of microbial genomes shed light on interconnected biogeochemical processes in an aquifer system.</title>
        <authorList>
            <person name="Anantharaman K."/>
            <person name="Brown C.T."/>
            <person name="Hug L.A."/>
            <person name="Sharon I."/>
            <person name="Castelle C.J."/>
            <person name="Probst A.J."/>
            <person name="Thomas B.C."/>
            <person name="Singh A."/>
            <person name="Wilkins M.J."/>
            <person name="Karaoz U."/>
            <person name="Brodie E.L."/>
            <person name="Williams K.H."/>
            <person name="Hubbard S.S."/>
            <person name="Banfield J.F."/>
        </authorList>
    </citation>
    <scope>NUCLEOTIDE SEQUENCE [LARGE SCALE GENOMIC DNA]</scope>
</reference>
<keyword evidence="5 7" id="KW-0067">ATP-binding</keyword>
<feature type="binding site" evidence="5">
    <location>
        <position position="129"/>
    </location>
    <ligand>
        <name>ATP</name>
        <dbReference type="ChEBI" id="CHEBI:30616"/>
    </ligand>
</feature>
<comment type="caution">
    <text evidence="5">Lacks conserved residue(s) required for the propagation of feature annotation.</text>
</comment>
<protein>
    <recommendedName>
        <fullName evidence="5 7">Adenylate kinase</fullName>
        <shortName evidence="5">AK</shortName>
        <ecNumber evidence="5 7">2.7.4.3</ecNumber>
    </recommendedName>
    <alternativeName>
        <fullName evidence="5">ATP-AMP transphosphorylase</fullName>
    </alternativeName>
    <alternativeName>
        <fullName evidence="5">ATP:AMP phosphotransferase</fullName>
    </alternativeName>
    <alternativeName>
        <fullName evidence="5">Adenylate monophosphate kinase</fullName>
    </alternativeName>
</protein>
<evidence type="ECO:0000256" key="4">
    <source>
        <dbReference type="ARBA" id="ARBA00022777"/>
    </source>
</evidence>
<comment type="subcellular location">
    <subcellularLocation>
        <location evidence="5 7">Cytoplasm</location>
    </subcellularLocation>
</comment>
<accession>A0A1F6ESV4</accession>
<evidence type="ECO:0000313" key="8">
    <source>
        <dbReference type="EMBL" id="OGG76522.1"/>
    </source>
</evidence>
<dbReference type="STRING" id="1798516.A2950_02045"/>
<dbReference type="Gene3D" id="3.40.50.300">
    <property type="entry name" value="P-loop containing nucleotide triphosphate hydrolases"/>
    <property type="match status" value="1"/>
</dbReference>
<comment type="similarity">
    <text evidence="5 6">Belongs to the adenylate kinase family.</text>
</comment>
<evidence type="ECO:0000256" key="7">
    <source>
        <dbReference type="RuleBase" id="RU003331"/>
    </source>
</evidence>
<evidence type="ECO:0000313" key="9">
    <source>
        <dbReference type="Proteomes" id="UP000176714"/>
    </source>
</evidence>
<evidence type="ECO:0000256" key="1">
    <source>
        <dbReference type="ARBA" id="ARBA00022679"/>
    </source>
</evidence>
<evidence type="ECO:0000256" key="3">
    <source>
        <dbReference type="ARBA" id="ARBA00022741"/>
    </source>
</evidence>
<keyword evidence="4 5" id="KW-0418">Kinase</keyword>
<dbReference type="GO" id="GO:0044209">
    <property type="term" value="P:AMP salvage"/>
    <property type="evidence" value="ECO:0007669"/>
    <property type="project" value="UniProtKB-UniRule"/>
</dbReference>
<evidence type="ECO:0000256" key="5">
    <source>
        <dbReference type="HAMAP-Rule" id="MF_00235"/>
    </source>
</evidence>
<comment type="subunit">
    <text evidence="5 7">Monomer.</text>
</comment>
<dbReference type="AlphaFoldDB" id="A0A1F6ESV4"/>
<keyword evidence="3 5" id="KW-0547">Nucleotide-binding</keyword>
<dbReference type="GO" id="GO:0004017">
    <property type="term" value="F:AMP kinase activity"/>
    <property type="evidence" value="ECO:0007669"/>
    <property type="project" value="UniProtKB-UniRule"/>
</dbReference>
<dbReference type="PRINTS" id="PR00094">
    <property type="entry name" value="ADENYLTKNASE"/>
</dbReference>
<dbReference type="SUPFAM" id="SSF52540">
    <property type="entry name" value="P-loop containing nucleoside triphosphate hydrolases"/>
    <property type="match status" value="1"/>
</dbReference>
<organism evidence="8 9">
    <name type="scientific">Candidatus Kaiserbacteria bacterium RIFCSPLOWO2_01_FULL_55_19</name>
    <dbReference type="NCBI Taxonomy" id="1798516"/>
    <lineage>
        <taxon>Bacteria</taxon>
        <taxon>Candidatus Kaiseribacteriota</taxon>
    </lineage>
</organism>
<dbReference type="InterPro" id="IPR027417">
    <property type="entry name" value="P-loop_NTPase"/>
</dbReference>
<dbReference type="EC" id="2.7.4.3" evidence="5 7"/>
<feature type="binding site" evidence="5">
    <location>
        <position position="172"/>
    </location>
    <ligand>
        <name>ATP</name>
        <dbReference type="ChEBI" id="CHEBI:30616"/>
    </ligand>
</feature>
<dbReference type="EMBL" id="MFMD01000012">
    <property type="protein sequence ID" value="OGG76522.1"/>
    <property type="molecule type" value="Genomic_DNA"/>
</dbReference>
<dbReference type="PANTHER" id="PTHR23359">
    <property type="entry name" value="NUCLEOTIDE KINASE"/>
    <property type="match status" value="1"/>
</dbReference>
<feature type="binding site" evidence="5">
    <location>
        <begin position="13"/>
        <end position="18"/>
    </location>
    <ligand>
        <name>ATP</name>
        <dbReference type="ChEBI" id="CHEBI:30616"/>
    </ligand>
</feature>
<gene>
    <name evidence="5" type="primary">adk</name>
    <name evidence="8" type="ORF">A2950_02045</name>
</gene>
<dbReference type="HAMAP" id="MF_00235">
    <property type="entry name" value="Adenylate_kinase_Adk"/>
    <property type="match status" value="1"/>
</dbReference>
<comment type="caution">
    <text evidence="8">The sequence shown here is derived from an EMBL/GenBank/DDBJ whole genome shotgun (WGS) entry which is preliminary data.</text>
</comment>
<dbReference type="InterPro" id="IPR000850">
    <property type="entry name" value="Adenylat/UMP-CMP_kin"/>
</dbReference>
<feature type="binding site" evidence="5">
    <location>
        <position position="144"/>
    </location>
    <ligand>
        <name>AMP</name>
        <dbReference type="ChEBI" id="CHEBI:456215"/>
    </ligand>
</feature>
<feature type="binding site" evidence="5">
    <location>
        <position position="34"/>
    </location>
    <ligand>
        <name>AMP</name>
        <dbReference type="ChEBI" id="CHEBI:456215"/>
    </ligand>
</feature>
<feature type="binding site" evidence="5">
    <location>
        <position position="135"/>
    </location>
    <ligand>
        <name>AMP</name>
        <dbReference type="ChEBI" id="CHEBI:456215"/>
    </ligand>
</feature>
<dbReference type="GO" id="GO:0005737">
    <property type="term" value="C:cytoplasm"/>
    <property type="evidence" value="ECO:0007669"/>
    <property type="project" value="UniProtKB-SubCell"/>
</dbReference>
<evidence type="ECO:0000256" key="2">
    <source>
        <dbReference type="ARBA" id="ARBA00022727"/>
    </source>
</evidence>
<dbReference type="UniPathway" id="UPA00588">
    <property type="reaction ID" value="UER00649"/>
</dbReference>
<evidence type="ECO:0000256" key="6">
    <source>
        <dbReference type="RuleBase" id="RU003330"/>
    </source>
</evidence>